<evidence type="ECO:0000256" key="8">
    <source>
        <dbReference type="ARBA" id="ARBA00022741"/>
    </source>
</evidence>
<dbReference type="GO" id="GO:0005524">
    <property type="term" value="F:ATP binding"/>
    <property type="evidence" value="ECO:0007669"/>
    <property type="project" value="UniProtKB-UniRule"/>
</dbReference>
<evidence type="ECO:0000256" key="16">
    <source>
        <dbReference type="SAM" id="Phobius"/>
    </source>
</evidence>
<dbReference type="Gene3D" id="3.30.200.20">
    <property type="entry name" value="Phosphorylase Kinase, domain 1"/>
    <property type="match status" value="1"/>
</dbReference>
<dbReference type="GO" id="GO:0071363">
    <property type="term" value="P:cellular response to growth factor stimulus"/>
    <property type="evidence" value="ECO:0007669"/>
    <property type="project" value="TreeGrafter"/>
</dbReference>
<dbReference type="Pfam" id="PF08515">
    <property type="entry name" value="TGF_beta_GS"/>
    <property type="match status" value="1"/>
</dbReference>
<dbReference type="InterPro" id="IPR011009">
    <property type="entry name" value="Kinase-like_dom_sf"/>
</dbReference>
<feature type="compositionally biased region" description="Basic and acidic residues" evidence="15">
    <location>
        <begin position="647"/>
        <end position="660"/>
    </location>
</feature>
<keyword evidence="6 16" id="KW-0812">Transmembrane</keyword>
<keyword evidence="5" id="KW-0808">Transferase</keyword>
<evidence type="ECO:0000259" key="18">
    <source>
        <dbReference type="PROSITE" id="PS51256"/>
    </source>
</evidence>
<dbReference type="PANTHER" id="PTHR23255:SF71">
    <property type="entry name" value="RECEPTOR PROTEIN SERINE_THREONINE KINASE"/>
    <property type="match status" value="1"/>
</dbReference>
<evidence type="ECO:0000256" key="7">
    <source>
        <dbReference type="ARBA" id="ARBA00022729"/>
    </source>
</evidence>
<dbReference type="PROSITE" id="PS00108">
    <property type="entry name" value="PROTEIN_KINASE_ST"/>
    <property type="match status" value="1"/>
</dbReference>
<evidence type="ECO:0000259" key="17">
    <source>
        <dbReference type="PROSITE" id="PS50011"/>
    </source>
</evidence>
<feature type="region of interest" description="Disordered" evidence="15">
    <location>
        <begin position="737"/>
        <end position="758"/>
    </location>
</feature>
<dbReference type="GO" id="GO:0004675">
    <property type="term" value="F:transmembrane receptor protein serine/threonine kinase activity"/>
    <property type="evidence" value="ECO:0007669"/>
    <property type="project" value="UniProtKB-EC"/>
</dbReference>
<dbReference type="EMBL" id="CAXLJL010000112">
    <property type="protein sequence ID" value="CAL5131996.1"/>
    <property type="molecule type" value="Genomic_DNA"/>
</dbReference>
<dbReference type="GO" id="GO:0005886">
    <property type="term" value="C:plasma membrane"/>
    <property type="evidence" value="ECO:0007669"/>
    <property type="project" value="TreeGrafter"/>
</dbReference>
<name>A0AAV2T740_CALDB</name>
<dbReference type="FunFam" id="1.10.510.10:FF:000304">
    <property type="entry name" value="Receptor protein serine/threonine kinase"/>
    <property type="match status" value="1"/>
</dbReference>
<reference evidence="19" key="1">
    <citation type="submission" date="2024-06" db="EMBL/GenBank/DDBJ databases">
        <authorList>
            <person name="Liu X."/>
            <person name="Lenzi L."/>
            <person name="Haldenby T S."/>
            <person name="Uol C."/>
        </authorList>
    </citation>
    <scope>NUCLEOTIDE SEQUENCE</scope>
</reference>
<evidence type="ECO:0000256" key="5">
    <source>
        <dbReference type="ARBA" id="ARBA00022679"/>
    </source>
</evidence>
<dbReference type="AlphaFoldDB" id="A0AAV2T740"/>
<evidence type="ECO:0000256" key="4">
    <source>
        <dbReference type="ARBA" id="ARBA00022527"/>
    </source>
</evidence>
<feature type="region of interest" description="Disordered" evidence="15">
    <location>
        <begin position="647"/>
        <end position="673"/>
    </location>
</feature>
<dbReference type="InterPro" id="IPR000333">
    <property type="entry name" value="TGFB_receptor"/>
</dbReference>
<feature type="transmembrane region" description="Helical" evidence="16">
    <location>
        <begin position="140"/>
        <end position="162"/>
    </location>
</feature>
<evidence type="ECO:0000256" key="11">
    <source>
        <dbReference type="ARBA" id="ARBA00022989"/>
    </source>
</evidence>
<dbReference type="GO" id="GO:0043235">
    <property type="term" value="C:receptor complex"/>
    <property type="evidence" value="ECO:0007669"/>
    <property type="project" value="TreeGrafter"/>
</dbReference>
<feature type="domain" description="Protein kinase" evidence="17">
    <location>
        <begin position="308"/>
        <end position="611"/>
    </location>
</feature>
<keyword evidence="12 16" id="KW-0472">Membrane</keyword>
<dbReference type="InterPro" id="IPR003605">
    <property type="entry name" value="GS_dom"/>
</dbReference>
<dbReference type="InterPro" id="IPR008271">
    <property type="entry name" value="Ser/Thr_kinase_AS"/>
</dbReference>
<keyword evidence="10 14" id="KW-0067">ATP-binding</keyword>
<dbReference type="Proteomes" id="UP001497525">
    <property type="component" value="Unassembled WGS sequence"/>
</dbReference>
<feature type="domain" description="GS" evidence="18">
    <location>
        <begin position="275"/>
        <end position="307"/>
    </location>
</feature>
<keyword evidence="13" id="KW-0675">Receptor</keyword>
<evidence type="ECO:0000256" key="9">
    <source>
        <dbReference type="ARBA" id="ARBA00022777"/>
    </source>
</evidence>
<evidence type="ECO:0000313" key="20">
    <source>
        <dbReference type="Proteomes" id="UP001497525"/>
    </source>
</evidence>
<keyword evidence="11 16" id="KW-1133">Transmembrane helix</keyword>
<dbReference type="PANTHER" id="PTHR23255">
    <property type="entry name" value="TRANSFORMING GROWTH FACTOR-BETA RECEPTOR TYPE I AND II"/>
    <property type="match status" value="1"/>
</dbReference>
<dbReference type="SUPFAM" id="SSF56112">
    <property type="entry name" value="Protein kinase-like (PK-like)"/>
    <property type="match status" value="1"/>
</dbReference>
<dbReference type="PROSITE" id="PS50011">
    <property type="entry name" value="PROTEIN_KINASE_DOM"/>
    <property type="match status" value="1"/>
</dbReference>
<dbReference type="Gene3D" id="1.10.510.10">
    <property type="entry name" value="Transferase(Phosphotransferase) domain 1"/>
    <property type="match status" value="1"/>
</dbReference>
<comment type="caution">
    <text evidence="19">The sequence shown here is derived from an EMBL/GenBank/DDBJ whole genome shotgun (WGS) entry which is preliminary data.</text>
</comment>
<evidence type="ECO:0000256" key="2">
    <source>
        <dbReference type="ARBA" id="ARBA00009605"/>
    </source>
</evidence>
<proteinExistence type="inferred from homology"/>
<organism evidence="19 20">
    <name type="scientific">Calicophoron daubneyi</name>
    <name type="common">Rumen fluke</name>
    <name type="synonym">Paramphistomum daubneyi</name>
    <dbReference type="NCBI Taxonomy" id="300641"/>
    <lineage>
        <taxon>Eukaryota</taxon>
        <taxon>Metazoa</taxon>
        <taxon>Spiralia</taxon>
        <taxon>Lophotrochozoa</taxon>
        <taxon>Platyhelminthes</taxon>
        <taxon>Trematoda</taxon>
        <taxon>Digenea</taxon>
        <taxon>Plagiorchiida</taxon>
        <taxon>Pronocephalata</taxon>
        <taxon>Paramphistomoidea</taxon>
        <taxon>Paramphistomidae</taxon>
        <taxon>Calicophoron</taxon>
    </lineage>
</organism>
<keyword evidence="4" id="KW-0723">Serine/threonine-protein kinase</keyword>
<protein>
    <recommendedName>
        <fullName evidence="3">receptor protein serine/threonine kinase</fullName>
        <ecNumber evidence="3">2.7.11.30</ecNumber>
    </recommendedName>
</protein>
<dbReference type="SMART" id="SM00467">
    <property type="entry name" value="GS"/>
    <property type="match status" value="1"/>
</dbReference>
<sequence>MECMLLLCVASNQSHCQPCSKPLTDIQRKNWNEYIDLIEANWEDTLHPATYYSELRNRPYCCAINNGSSCRLSLIHEPRNDPKKFYDLTCANDDLFAPLFCQKSADHRCCREEHCNIPTAEELNALKKPMESGVPSNPHLISIFVLAAFCVILCAMLITCFCRVKRKAGRRNNVAPKWKTEPAGIRLMNGCASASDTGTMSNSFQPNGKPLSTTPSVVIASTTKAPSSVFGGRGASSVSYVGSSGMAGTALTPLNASSYSTSPAGVAPLTSTGGSSVSPSLRELLEETCSGSGSGVALLVQRTVARQVHLEERIGEGRYGEVWRGVWHCDQVAAKIFSSRDERSWFRETEIYQTVMLRHANILGFIAADNKDNGLSTELWLITEYHPLGSLFDFLHEHCLLPAALVRAAASIANGLAHLHMEITGTQGKPAIAHRDLKSRNILVKLDGECCIGDLGFALKLDSNLASVDLSSHSDRVGTKRYMAPEVLDNSIRQTTPEAFKQADMYSLGLIYWEMTRRCYAYGLFGPEDYQLPYQDLVSHDPSVEEMKSVVCEQGLRPVLPSVWSKHQVVAALQDIMSECWYANPCSRLPAMRVKKSLATIRKQIDLDPTLSITPGPSVVPVEAAQGLPAGMIYYPAMVRNSPGHDRYQTCEEPASKEINGEEEEDRTVQKNPGIFEHPVQMTHKSEPSPAAAVNDRSVWKTENSDKCSPPSSPSHIIRLMEEESSSPVSEKKHLLVTNANSSTVVDQHKSSSSSNPT</sequence>
<feature type="compositionally biased region" description="Polar residues" evidence="15">
    <location>
        <begin position="738"/>
        <end position="758"/>
    </location>
</feature>
<comment type="similarity">
    <text evidence="2">Belongs to the protein kinase superfamily. TKL Ser/Thr protein kinase family. TGFB receptor subfamily.</text>
</comment>
<comment type="subcellular location">
    <subcellularLocation>
        <location evidence="1">Membrane</location>
        <topology evidence="1">Single-pass type I membrane protein</topology>
    </subcellularLocation>
</comment>
<evidence type="ECO:0000256" key="15">
    <source>
        <dbReference type="SAM" id="MobiDB-lite"/>
    </source>
</evidence>
<evidence type="ECO:0000256" key="13">
    <source>
        <dbReference type="ARBA" id="ARBA00023170"/>
    </source>
</evidence>
<gene>
    <name evidence="19" type="ORF">CDAUBV1_LOCUS4515</name>
</gene>
<feature type="binding site" evidence="14">
    <location>
        <position position="335"/>
    </location>
    <ligand>
        <name>ATP</name>
        <dbReference type="ChEBI" id="CHEBI:30616"/>
    </ligand>
</feature>
<evidence type="ECO:0000313" key="19">
    <source>
        <dbReference type="EMBL" id="CAL5131996.1"/>
    </source>
</evidence>
<dbReference type="PROSITE" id="PS51256">
    <property type="entry name" value="GS"/>
    <property type="match status" value="1"/>
</dbReference>
<dbReference type="Pfam" id="PF00069">
    <property type="entry name" value="Pkinase"/>
    <property type="match status" value="1"/>
</dbReference>
<evidence type="ECO:0000256" key="6">
    <source>
        <dbReference type="ARBA" id="ARBA00022692"/>
    </source>
</evidence>
<keyword evidence="9" id="KW-0418">Kinase</keyword>
<accession>A0AAV2T740</accession>
<dbReference type="SMART" id="SM00220">
    <property type="entry name" value="S_TKc"/>
    <property type="match status" value="1"/>
</dbReference>
<keyword evidence="7" id="KW-0732">Signal</keyword>
<evidence type="ECO:0000256" key="12">
    <source>
        <dbReference type="ARBA" id="ARBA00023136"/>
    </source>
</evidence>
<evidence type="ECO:0000256" key="3">
    <source>
        <dbReference type="ARBA" id="ARBA00012401"/>
    </source>
</evidence>
<evidence type="ECO:0000256" key="14">
    <source>
        <dbReference type="PROSITE-ProRule" id="PRU10141"/>
    </source>
</evidence>
<dbReference type="InterPro" id="IPR000719">
    <property type="entry name" value="Prot_kinase_dom"/>
</dbReference>
<keyword evidence="8 14" id="KW-0547">Nucleotide-binding</keyword>
<dbReference type="PROSITE" id="PS00107">
    <property type="entry name" value="PROTEIN_KINASE_ATP"/>
    <property type="match status" value="1"/>
</dbReference>
<evidence type="ECO:0000256" key="10">
    <source>
        <dbReference type="ARBA" id="ARBA00022840"/>
    </source>
</evidence>
<dbReference type="EC" id="2.7.11.30" evidence="3"/>
<dbReference type="InterPro" id="IPR017441">
    <property type="entry name" value="Protein_kinase_ATP_BS"/>
</dbReference>
<evidence type="ECO:0000256" key="1">
    <source>
        <dbReference type="ARBA" id="ARBA00004479"/>
    </source>
</evidence>